<evidence type="ECO:0000256" key="1">
    <source>
        <dbReference type="ARBA" id="ARBA00022630"/>
    </source>
</evidence>
<proteinExistence type="predicted"/>
<keyword evidence="2" id="KW-0732">Signal</keyword>
<dbReference type="InterPro" id="IPR036188">
    <property type="entry name" value="FAD/NAD-bd_sf"/>
</dbReference>
<dbReference type="EMBL" id="JAFELM010000028">
    <property type="protein sequence ID" value="MBM6617798.1"/>
    <property type="molecule type" value="Genomic_DNA"/>
</dbReference>
<keyword evidence="5" id="KW-0520">NAD</keyword>
<organism evidence="6 7">
    <name type="scientific">Bacillus suaedaesalsae</name>
    <dbReference type="NCBI Taxonomy" id="2810349"/>
    <lineage>
        <taxon>Bacteria</taxon>
        <taxon>Bacillati</taxon>
        <taxon>Bacillota</taxon>
        <taxon>Bacilli</taxon>
        <taxon>Bacillales</taxon>
        <taxon>Bacillaceae</taxon>
        <taxon>Bacillus</taxon>
    </lineage>
</organism>
<reference evidence="6 7" key="1">
    <citation type="submission" date="2021-02" db="EMBL/GenBank/DDBJ databases">
        <title>Bacillus sp. RD4P76, an endophyte from a halophyte.</title>
        <authorList>
            <person name="Sun J.-Q."/>
        </authorList>
    </citation>
    <scope>NUCLEOTIDE SEQUENCE [LARGE SCALE GENOMIC DNA]</scope>
    <source>
        <strain evidence="6 7">RD4P76</strain>
    </source>
</reference>
<evidence type="ECO:0000256" key="4">
    <source>
        <dbReference type="ARBA" id="ARBA00022857"/>
    </source>
</evidence>
<dbReference type="PANTHER" id="PTHR46091">
    <property type="entry name" value="BLR7054 PROTEIN"/>
    <property type="match status" value="1"/>
</dbReference>
<protein>
    <submittedName>
        <fullName evidence="6">Uncharacterized protein</fullName>
    </submittedName>
</protein>
<dbReference type="Gene3D" id="3.50.50.60">
    <property type="entry name" value="FAD/NAD(P)-binding domain"/>
    <property type="match status" value="1"/>
</dbReference>
<accession>A0ABS2DH47</accession>
<name>A0ABS2DH47_9BACI</name>
<keyword evidence="1" id="KW-0285">Flavoprotein</keyword>
<dbReference type="RefSeq" id="WP_204203169.1">
    <property type="nucleotide sequence ID" value="NZ_JAFELM010000028.1"/>
</dbReference>
<evidence type="ECO:0000256" key="3">
    <source>
        <dbReference type="ARBA" id="ARBA00022827"/>
    </source>
</evidence>
<evidence type="ECO:0000256" key="2">
    <source>
        <dbReference type="ARBA" id="ARBA00022729"/>
    </source>
</evidence>
<evidence type="ECO:0000313" key="7">
    <source>
        <dbReference type="Proteomes" id="UP001518925"/>
    </source>
</evidence>
<gene>
    <name evidence="6" type="ORF">JR050_08970</name>
</gene>
<keyword evidence="7" id="KW-1185">Reference proteome</keyword>
<dbReference type="InterPro" id="IPR052206">
    <property type="entry name" value="Retinol_saturase"/>
</dbReference>
<dbReference type="PANTHER" id="PTHR46091:SF3">
    <property type="entry name" value="AMINE OXIDASE DOMAIN-CONTAINING PROTEIN"/>
    <property type="match status" value="1"/>
</dbReference>
<dbReference type="Proteomes" id="UP001518925">
    <property type="component" value="Unassembled WGS sequence"/>
</dbReference>
<dbReference type="SUPFAM" id="SSF51905">
    <property type="entry name" value="FAD/NAD(P)-binding domain"/>
    <property type="match status" value="1"/>
</dbReference>
<sequence>MLNELQITLPVDELVHPMDVILSDRKVSIYKDGHQWERELQQAFPEKKSEVIAFWDELHKLSQDVLAVTESGVSLPIRRVYDFGKLPRYAIHNPASIFRLARYATWTVEDFMRKFKLNSYEPLRELLNAQLLDAVQIDVKKAAMLPSSVALSIYRKGSFSLECGLGQLCKALAEKIEELGGKVVLASPVQNIHFDEQQKKWRVESKKCTASFNYIINNSGVSFGVVPAMQRQESLHGEHFEWILFCQKLSNMKV</sequence>
<evidence type="ECO:0000256" key="5">
    <source>
        <dbReference type="ARBA" id="ARBA00023027"/>
    </source>
</evidence>
<comment type="caution">
    <text evidence="6">The sequence shown here is derived from an EMBL/GenBank/DDBJ whole genome shotgun (WGS) entry which is preliminary data.</text>
</comment>
<keyword evidence="3" id="KW-0274">FAD</keyword>
<keyword evidence="4" id="KW-0521">NADP</keyword>
<evidence type="ECO:0000313" key="6">
    <source>
        <dbReference type="EMBL" id="MBM6617798.1"/>
    </source>
</evidence>